<proteinExistence type="predicted"/>
<name>A0ABX1BF83_9ACTN</name>
<evidence type="ECO:0000313" key="3">
    <source>
        <dbReference type="Proteomes" id="UP000696294"/>
    </source>
</evidence>
<feature type="chain" id="PRO_5045539277" evidence="1">
    <location>
        <begin position="28"/>
        <end position="96"/>
    </location>
</feature>
<dbReference type="EMBL" id="JAATEP010000049">
    <property type="protein sequence ID" value="NJP96413.1"/>
    <property type="molecule type" value="Genomic_DNA"/>
</dbReference>
<dbReference type="Proteomes" id="UP000696294">
    <property type="component" value="Unassembled WGS sequence"/>
</dbReference>
<dbReference type="RefSeq" id="WP_168018010.1">
    <property type="nucleotide sequence ID" value="NZ_JAATEP010000049.1"/>
</dbReference>
<reference evidence="2 3" key="1">
    <citation type="submission" date="2020-03" db="EMBL/GenBank/DDBJ databases">
        <title>WGS of actinomycetes isolated from Thailand.</title>
        <authorList>
            <person name="Thawai C."/>
        </authorList>
    </citation>
    <scope>NUCLEOTIDE SEQUENCE [LARGE SCALE GENOMIC DNA]</scope>
    <source>
        <strain evidence="2 3">FMUSA5-5</strain>
    </source>
</reference>
<organism evidence="2 3">
    <name type="scientific">Nonomuraea composti</name>
    <dbReference type="NCBI Taxonomy" id="2720023"/>
    <lineage>
        <taxon>Bacteria</taxon>
        <taxon>Bacillati</taxon>
        <taxon>Actinomycetota</taxon>
        <taxon>Actinomycetes</taxon>
        <taxon>Streptosporangiales</taxon>
        <taxon>Streptosporangiaceae</taxon>
        <taxon>Nonomuraea</taxon>
    </lineage>
</organism>
<evidence type="ECO:0000313" key="2">
    <source>
        <dbReference type="EMBL" id="NJP96413.1"/>
    </source>
</evidence>
<keyword evidence="1" id="KW-0732">Signal</keyword>
<feature type="signal peptide" evidence="1">
    <location>
        <begin position="1"/>
        <end position="27"/>
    </location>
</feature>
<keyword evidence="3" id="KW-1185">Reference proteome</keyword>
<comment type="caution">
    <text evidence="2">The sequence shown here is derived from an EMBL/GenBank/DDBJ whole genome shotgun (WGS) entry which is preliminary data.</text>
</comment>
<accession>A0ABX1BF83</accession>
<evidence type="ECO:0000256" key="1">
    <source>
        <dbReference type="SAM" id="SignalP"/>
    </source>
</evidence>
<protein>
    <submittedName>
        <fullName evidence="2">Uncharacterized protein</fullName>
    </submittedName>
</protein>
<sequence length="96" mass="10283">MRRIVARCGAIAMVGMLVMGVPATAEAARGVLIINDRLYYNPSGCFPIDELPAYVFNDTSHVAFIHEGSKCDVDINAVLLLGQVEIAKSGRSVFVG</sequence>
<gene>
    <name evidence="2" type="ORF">HCN51_44475</name>
</gene>